<reference evidence="4 5" key="1">
    <citation type="journal article" date="2021" name="Environ. Microbiol.">
        <title>Gene family expansions and transcriptome signatures uncover fungal adaptations to wood decay.</title>
        <authorList>
            <person name="Hage H."/>
            <person name="Miyauchi S."/>
            <person name="Viragh M."/>
            <person name="Drula E."/>
            <person name="Min B."/>
            <person name="Chaduli D."/>
            <person name="Navarro D."/>
            <person name="Favel A."/>
            <person name="Norest M."/>
            <person name="Lesage-Meessen L."/>
            <person name="Balint B."/>
            <person name="Merenyi Z."/>
            <person name="de Eugenio L."/>
            <person name="Morin E."/>
            <person name="Martinez A.T."/>
            <person name="Baldrian P."/>
            <person name="Stursova M."/>
            <person name="Martinez M.J."/>
            <person name="Novotny C."/>
            <person name="Magnuson J.K."/>
            <person name="Spatafora J.W."/>
            <person name="Maurice S."/>
            <person name="Pangilinan J."/>
            <person name="Andreopoulos W."/>
            <person name="LaButti K."/>
            <person name="Hundley H."/>
            <person name="Na H."/>
            <person name="Kuo A."/>
            <person name="Barry K."/>
            <person name="Lipzen A."/>
            <person name="Henrissat B."/>
            <person name="Riley R."/>
            <person name="Ahrendt S."/>
            <person name="Nagy L.G."/>
            <person name="Grigoriev I.V."/>
            <person name="Martin F."/>
            <person name="Rosso M.N."/>
        </authorList>
    </citation>
    <scope>NUCLEOTIDE SEQUENCE [LARGE SCALE GENOMIC DNA]</scope>
    <source>
        <strain evidence="4 5">CIRM-BRFM 1785</strain>
    </source>
</reference>
<feature type="compositionally biased region" description="Polar residues" evidence="2">
    <location>
        <begin position="165"/>
        <end position="192"/>
    </location>
</feature>
<dbReference type="EMBL" id="JADCUA010000011">
    <property type="protein sequence ID" value="KAH9836042.1"/>
    <property type="molecule type" value="Genomic_DNA"/>
</dbReference>
<feature type="domain" description="C2H2-type" evidence="3">
    <location>
        <begin position="357"/>
        <end position="385"/>
    </location>
</feature>
<comment type="caution">
    <text evidence="4">The sequence shown here is derived from an EMBL/GenBank/DDBJ whole genome shotgun (WGS) entry which is preliminary data.</text>
</comment>
<dbReference type="SUPFAM" id="SSF57667">
    <property type="entry name" value="beta-beta-alpha zinc fingers"/>
    <property type="match status" value="1"/>
</dbReference>
<feature type="domain" description="C2H2-type" evidence="3">
    <location>
        <begin position="327"/>
        <end position="356"/>
    </location>
</feature>
<evidence type="ECO:0000313" key="4">
    <source>
        <dbReference type="EMBL" id="KAH9836042.1"/>
    </source>
</evidence>
<evidence type="ECO:0000256" key="2">
    <source>
        <dbReference type="SAM" id="MobiDB-lite"/>
    </source>
</evidence>
<feature type="compositionally biased region" description="Low complexity" evidence="2">
    <location>
        <begin position="289"/>
        <end position="299"/>
    </location>
</feature>
<evidence type="ECO:0000313" key="5">
    <source>
        <dbReference type="Proteomes" id="UP000814176"/>
    </source>
</evidence>
<evidence type="ECO:0000259" key="3">
    <source>
        <dbReference type="PROSITE" id="PS50157"/>
    </source>
</evidence>
<keyword evidence="1" id="KW-0479">Metal-binding</keyword>
<accession>A0ABQ8KFL4</accession>
<feature type="region of interest" description="Disordered" evidence="2">
    <location>
        <begin position="46"/>
        <end position="105"/>
    </location>
</feature>
<feature type="compositionally biased region" description="Basic and acidic residues" evidence="2">
    <location>
        <begin position="217"/>
        <end position="226"/>
    </location>
</feature>
<name>A0ABQ8KFL4_9APHY</name>
<sequence length="394" mass="42855">MTKKKNVSWYSDSKPDAPHAAKDTSMRLVGSGTLVQFWVPISGGSELRKSGRHQASRVCDPEESSDASFAQDPRIRLDETPSQKATEASSVQHRSETGTHEVQVVNGPVPAHESTLDATALQLFAGMNEIEQSVAVLLARMLMNRSRSPAVDSAGTMVASHADASESSRALSTPLTVASSRTPSPSSDQGSVQHVRRPATPTLSQASDLPPEVADDSGERESGRTGDEEDEQSGEGVSDNDSFIEPEDDDDDDSSYEPKPKRVKRKQTSVAGRTQSAHRKKQASKVASVPRVAAAPVTRPTRKGPRRRIPIAPLAQDKPGYKQEGRYWCRHDGCNASFVLSPDRTRHEAAHTGHPQCKCMHCGDKFSRFDAGLRHSQTAHKNKKPHIERCSDEA</sequence>
<feature type="compositionally biased region" description="Basic residues" evidence="2">
    <location>
        <begin position="300"/>
        <end position="309"/>
    </location>
</feature>
<gene>
    <name evidence="4" type="ORF">C8Q71DRAFT_907696</name>
</gene>
<dbReference type="RefSeq" id="XP_047778327.1">
    <property type="nucleotide sequence ID" value="XM_047928967.1"/>
</dbReference>
<evidence type="ECO:0000256" key="1">
    <source>
        <dbReference type="PROSITE-ProRule" id="PRU00042"/>
    </source>
</evidence>
<protein>
    <recommendedName>
        <fullName evidence="3">C2H2-type domain-containing protein</fullName>
    </recommendedName>
</protein>
<proteinExistence type="predicted"/>
<dbReference type="InterPro" id="IPR036236">
    <property type="entry name" value="Znf_C2H2_sf"/>
</dbReference>
<dbReference type="InterPro" id="IPR013087">
    <property type="entry name" value="Znf_C2H2_type"/>
</dbReference>
<feature type="compositionally biased region" description="Acidic residues" evidence="2">
    <location>
        <begin position="242"/>
        <end position="255"/>
    </location>
</feature>
<keyword evidence="1" id="KW-0862">Zinc</keyword>
<dbReference type="Gene3D" id="3.30.160.60">
    <property type="entry name" value="Classic Zinc Finger"/>
    <property type="match status" value="1"/>
</dbReference>
<feature type="region of interest" description="Disordered" evidence="2">
    <location>
        <begin position="162"/>
        <end position="309"/>
    </location>
</feature>
<keyword evidence="5" id="KW-1185">Reference proteome</keyword>
<feature type="compositionally biased region" description="Basic and acidic residues" evidence="2">
    <location>
        <begin position="13"/>
        <end position="24"/>
    </location>
</feature>
<feature type="region of interest" description="Disordered" evidence="2">
    <location>
        <begin position="375"/>
        <end position="394"/>
    </location>
</feature>
<organism evidence="4 5">
    <name type="scientific">Rhodofomes roseus</name>
    <dbReference type="NCBI Taxonomy" id="34475"/>
    <lineage>
        <taxon>Eukaryota</taxon>
        <taxon>Fungi</taxon>
        <taxon>Dikarya</taxon>
        <taxon>Basidiomycota</taxon>
        <taxon>Agaricomycotina</taxon>
        <taxon>Agaricomycetes</taxon>
        <taxon>Polyporales</taxon>
        <taxon>Rhodofomes</taxon>
    </lineage>
</organism>
<dbReference type="GeneID" id="72009699"/>
<feature type="region of interest" description="Disordered" evidence="2">
    <location>
        <begin position="1"/>
        <end position="24"/>
    </location>
</feature>
<feature type="compositionally biased region" description="Basic and acidic residues" evidence="2">
    <location>
        <begin position="385"/>
        <end position="394"/>
    </location>
</feature>
<dbReference type="Proteomes" id="UP000814176">
    <property type="component" value="Unassembled WGS sequence"/>
</dbReference>
<feature type="compositionally biased region" description="Polar residues" evidence="2">
    <location>
        <begin position="82"/>
        <end position="92"/>
    </location>
</feature>
<dbReference type="PROSITE" id="PS00028">
    <property type="entry name" value="ZINC_FINGER_C2H2_1"/>
    <property type="match status" value="2"/>
</dbReference>
<dbReference type="PROSITE" id="PS50157">
    <property type="entry name" value="ZINC_FINGER_C2H2_2"/>
    <property type="match status" value="2"/>
</dbReference>
<keyword evidence="1" id="KW-0863">Zinc-finger</keyword>